<dbReference type="InterPro" id="IPR005545">
    <property type="entry name" value="YCII"/>
</dbReference>
<dbReference type="SUPFAM" id="SSF54909">
    <property type="entry name" value="Dimeric alpha+beta barrel"/>
    <property type="match status" value="1"/>
</dbReference>
<evidence type="ECO:0000256" key="1">
    <source>
        <dbReference type="ARBA" id="ARBA00007689"/>
    </source>
</evidence>
<comment type="similarity">
    <text evidence="1">Belongs to the YciI family.</text>
</comment>
<evidence type="ECO:0000313" key="3">
    <source>
        <dbReference type="EMBL" id="APZ51324.1"/>
    </source>
</evidence>
<sequence length="97" mass="10723">MLFAIHCLDHPGKTDDRLAHYDAHKAYLATAPMASVISGPLLAGDNETMIGSLFVVEAERIEDVQAFNAADPFNKAGIWKEINIHPFSMRVDNRASR</sequence>
<dbReference type="Gene3D" id="3.30.70.1060">
    <property type="entry name" value="Dimeric alpha+beta barrel"/>
    <property type="match status" value="1"/>
</dbReference>
<gene>
    <name evidence="3" type="ORF">Ga0080574_TMP990</name>
</gene>
<name>A0A1P8UPJ3_9RHOB</name>
<reference evidence="3 4" key="1">
    <citation type="submission" date="2016-04" db="EMBL/GenBank/DDBJ databases">
        <title>Deep-sea bacteria in the southern Pacific.</title>
        <authorList>
            <person name="Tang K."/>
        </authorList>
    </citation>
    <scope>NUCLEOTIDE SEQUENCE [LARGE SCALE GENOMIC DNA]</scope>
    <source>
        <strain evidence="3 4">JLT2014</strain>
    </source>
</reference>
<dbReference type="PANTHER" id="PTHR33606">
    <property type="entry name" value="PROTEIN YCII"/>
    <property type="match status" value="1"/>
</dbReference>
<feature type="domain" description="YCII-related" evidence="2">
    <location>
        <begin position="1"/>
        <end position="88"/>
    </location>
</feature>
<keyword evidence="4" id="KW-1185">Reference proteome</keyword>
<proteinExistence type="inferred from homology"/>
<evidence type="ECO:0000259" key="2">
    <source>
        <dbReference type="Pfam" id="PF03795"/>
    </source>
</evidence>
<dbReference type="InterPro" id="IPR011008">
    <property type="entry name" value="Dimeric_a/b-barrel"/>
</dbReference>
<dbReference type="STRING" id="1250539.Ga0080574_TMP990"/>
<dbReference type="EMBL" id="CP015093">
    <property type="protein sequence ID" value="APZ51324.1"/>
    <property type="molecule type" value="Genomic_DNA"/>
</dbReference>
<organism evidence="3 4">
    <name type="scientific">Salipiger abyssi</name>
    <dbReference type="NCBI Taxonomy" id="1250539"/>
    <lineage>
        <taxon>Bacteria</taxon>
        <taxon>Pseudomonadati</taxon>
        <taxon>Pseudomonadota</taxon>
        <taxon>Alphaproteobacteria</taxon>
        <taxon>Rhodobacterales</taxon>
        <taxon>Roseobacteraceae</taxon>
        <taxon>Salipiger</taxon>
    </lineage>
</organism>
<dbReference type="Pfam" id="PF03795">
    <property type="entry name" value="YCII"/>
    <property type="match status" value="1"/>
</dbReference>
<protein>
    <recommendedName>
        <fullName evidence="2">YCII-related domain-containing protein</fullName>
    </recommendedName>
</protein>
<accession>A0A1P8UPJ3</accession>
<dbReference type="PANTHER" id="PTHR33606:SF3">
    <property type="entry name" value="PROTEIN YCII"/>
    <property type="match status" value="1"/>
</dbReference>
<dbReference type="AlphaFoldDB" id="A0A1P8UPJ3"/>
<dbReference type="Proteomes" id="UP000187059">
    <property type="component" value="Chromosome"/>
</dbReference>
<dbReference type="RefSeq" id="WP_076695762.1">
    <property type="nucleotide sequence ID" value="NZ_CP015093.1"/>
</dbReference>
<evidence type="ECO:0000313" key="4">
    <source>
        <dbReference type="Proteomes" id="UP000187059"/>
    </source>
</evidence>
<dbReference type="InterPro" id="IPR051807">
    <property type="entry name" value="Sec-metab_biosynth-assoc"/>
</dbReference>
<dbReference type="OrthoDB" id="2293521at2"/>
<dbReference type="KEGG" id="paby:Ga0080574_TMP990"/>